<feature type="signal peptide" evidence="1">
    <location>
        <begin position="1"/>
        <end position="18"/>
    </location>
</feature>
<evidence type="ECO:0000313" key="2">
    <source>
        <dbReference type="EMBL" id="CAG9335770.1"/>
    </source>
</evidence>
<organism evidence="2 3">
    <name type="scientific">Blepharisma stoltei</name>
    <dbReference type="NCBI Taxonomy" id="1481888"/>
    <lineage>
        <taxon>Eukaryota</taxon>
        <taxon>Sar</taxon>
        <taxon>Alveolata</taxon>
        <taxon>Ciliophora</taxon>
        <taxon>Postciliodesmatophora</taxon>
        <taxon>Heterotrichea</taxon>
        <taxon>Heterotrichida</taxon>
        <taxon>Blepharismidae</taxon>
        <taxon>Blepharisma</taxon>
    </lineage>
</organism>
<feature type="chain" id="PRO_5043617002" description="Dickkopf N-terminal cysteine-rich domain-containing protein" evidence="1">
    <location>
        <begin position="19"/>
        <end position="356"/>
    </location>
</feature>
<keyword evidence="1" id="KW-0732">Signal</keyword>
<dbReference type="Proteomes" id="UP001162131">
    <property type="component" value="Unassembled WGS sequence"/>
</dbReference>
<evidence type="ECO:0000313" key="3">
    <source>
        <dbReference type="Proteomes" id="UP001162131"/>
    </source>
</evidence>
<dbReference type="AlphaFoldDB" id="A0AAU9K878"/>
<dbReference type="EMBL" id="CAJZBQ010000063">
    <property type="protein sequence ID" value="CAG9335770.1"/>
    <property type="molecule type" value="Genomic_DNA"/>
</dbReference>
<protein>
    <recommendedName>
        <fullName evidence="4">Dickkopf N-terminal cysteine-rich domain-containing protein</fullName>
    </recommendedName>
</protein>
<accession>A0AAU9K878</accession>
<keyword evidence="3" id="KW-1185">Reference proteome</keyword>
<proteinExistence type="predicted"/>
<gene>
    <name evidence="2" type="ORF">BSTOLATCC_MIC65092</name>
</gene>
<reference evidence="2" key="1">
    <citation type="submission" date="2021-09" db="EMBL/GenBank/DDBJ databases">
        <authorList>
            <consortium name="AG Swart"/>
            <person name="Singh M."/>
            <person name="Singh A."/>
            <person name="Seah K."/>
            <person name="Emmerich C."/>
        </authorList>
    </citation>
    <scope>NUCLEOTIDE SEQUENCE</scope>
    <source>
        <strain evidence="2">ATCC30299</strain>
    </source>
</reference>
<name>A0AAU9K878_9CILI</name>
<evidence type="ECO:0008006" key="4">
    <source>
        <dbReference type="Google" id="ProtNLM"/>
    </source>
</evidence>
<comment type="caution">
    <text evidence="2">The sequence shown here is derived from an EMBL/GenBank/DDBJ whole genome shotgun (WGS) entry which is preliminary data.</text>
</comment>
<sequence>MVVEHFIIFCSLLGVGLGFFQPVLKDEGLQCANYTCKPSSMQFTNTTCAFYDNSGEQPVFYAHKCQSVKAPFCYTSFIGNSTCIRSPTAPLHTAWPGEKCSYTEDCSSHAVHGCLNGVCQGSELNESCLTHDDCNPGLRCLNQTCQPQLPVGGVGCSTDNDCVNGAGCNPSFDNPSQHSACYPYFSISNHFPVGDCSAINTNFLCNSGICQTYGTVYECMNPVKSPTLPNKCQSGFDCLSTQDPYFKQSQLIGQCVCGYNKDAQSYCSLFPGDDLAQKAMKSLVKWIQSTGIQKCNTNRRFNSACIQDYWGKRDYIDYMYYSLSYQLYPLLVDAEDCVQQTFLAGYYQAKKEYFII</sequence>
<evidence type="ECO:0000256" key="1">
    <source>
        <dbReference type="SAM" id="SignalP"/>
    </source>
</evidence>